<protein>
    <submittedName>
        <fullName evidence="3">Arc family DNA-binding protein</fullName>
    </submittedName>
</protein>
<dbReference type="SUPFAM" id="SSF47598">
    <property type="entry name" value="Ribbon-helix-helix"/>
    <property type="match status" value="1"/>
</dbReference>
<feature type="domain" description="Arc-like DNA binding" evidence="2">
    <location>
        <begin position="11"/>
        <end position="48"/>
    </location>
</feature>
<dbReference type="InterPro" id="IPR010985">
    <property type="entry name" value="Ribbon_hlx_hlx"/>
</dbReference>
<gene>
    <name evidence="3" type="ORF">ACFOJE_20565</name>
</gene>
<comment type="caution">
    <text evidence="3">The sequence shown here is derived from an EMBL/GenBank/DDBJ whole genome shotgun (WGS) entry which is preliminary data.</text>
</comment>
<dbReference type="RefSeq" id="WP_377816840.1">
    <property type="nucleotide sequence ID" value="NZ_JBHRSJ010000035.1"/>
</dbReference>
<organism evidence="3 4">
    <name type="scientific">Azotobacter bryophylli</name>
    <dbReference type="NCBI Taxonomy" id="1986537"/>
    <lineage>
        <taxon>Bacteria</taxon>
        <taxon>Pseudomonadati</taxon>
        <taxon>Pseudomonadota</taxon>
        <taxon>Gammaproteobacteria</taxon>
        <taxon>Pseudomonadales</taxon>
        <taxon>Pseudomonadaceae</taxon>
        <taxon>Azotobacter</taxon>
    </lineage>
</organism>
<evidence type="ECO:0000259" key="2">
    <source>
        <dbReference type="Pfam" id="PF03869"/>
    </source>
</evidence>
<keyword evidence="4" id="KW-1185">Reference proteome</keyword>
<evidence type="ECO:0000256" key="1">
    <source>
        <dbReference type="SAM" id="MobiDB-lite"/>
    </source>
</evidence>
<dbReference type="Proteomes" id="UP001595457">
    <property type="component" value="Unassembled WGS sequence"/>
</dbReference>
<feature type="compositionally biased region" description="Basic and acidic residues" evidence="1">
    <location>
        <begin position="92"/>
        <end position="113"/>
    </location>
</feature>
<name>A0ABV7B0L5_9GAMM</name>
<evidence type="ECO:0000313" key="4">
    <source>
        <dbReference type="Proteomes" id="UP001595457"/>
    </source>
</evidence>
<reference evidence="4" key="1">
    <citation type="journal article" date="2019" name="Int. J. Syst. Evol. Microbiol.">
        <title>The Global Catalogue of Microorganisms (GCM) 10K type strain sequencing project: providing services to taxonomists for standard genome sequencing and annotation.</title>
        <authorList>
            <consortium name="The Broad Institute Genomics Platform"/>
            <consortium name="The Broad Institute Genome Sequencing Center for Infectious Disease"/>
            <person name="Wu L."/>
            <person name="Ma J."/>
        </authorList>
    </citation>
    <scope>NUCLEOTIDE SEQUENCE [LARGE SCALE GENOMIC DNA]</scope>
    <source>
        <strain evidence="4">KCTC 62195</strain>
    </source>
</reference>
<dbReference type="InterPro" id="IPR013321">
    <property type="entry name" value="Arc_rbn_hlx_hlx"/>
</dbReference>
<sequence length="127" mass="13708">MSRSASPQLDNLGLPEELKIKLMEAATRNNRSAAEEVITRLEETFSREDIAEAKAARDALLVELGDVLQTGLAAADDLNEVQASLQKAQKILDAKRAASHPSKENPNAERDKVVNGIDGYGIPDLGE</sequence>
<keyword evidence="3" id="KW-0238">DNA-binding</keyword>
<proteinExistence type="predicted"/>
<dbReference type="Gene3D" id="1.10.1220.10">
    <property type="entry name" value="Met repressor-like"/>
    <property type="match status" value="1"/>
</dbReference>
<dbReference type="Pfam" id="PF03869">
    <property type="entry name" value="Arc"/>
    <property type="match status" value="1"/>
</dbReference>
<evidence type="ECO:0000313" key="3">
    <source>
        <dbReference type="EMBL" id="MFC2974590.1"/>
    </source>
</evidence>
<dbReference type="GO" id="GO:0003677">
    <property type="term" value="F:DNA binding"/>
    <property type="evidence" value="ECO:0007669"/>
    <property type="project" value="UniProtKB-KW"/>
</dbReference>
<feature type="region of interest" description="Disordered" evidence="1">
    <location>
        <begin position="92"/>
        <end position="127"/>
    </location>
</feature>
<accession>A0ABV7B0L5</accession>
<dbReference type="InterPro" id="IPR005569">
    <property type="entry name" value="Arc_DNA-bd_dom"/>
</dbReference>
<dbReference type="EMBL" id="JBHRSJ010000035">
    <property type="protein sequence ID" value="MFC2974590.1"/>
    <property type="molecule type" value="Genomic_DNA"/>
</dbReference>